<dbReference type="EMBL" id="JBHSAV010000003">
    <property type="protein sequence ID" value="MFC3975228.1"/>
    <property type="molecule type" value="Genomic_DNA"/>
</dbReference>
<comment type="caution">
    <text evidence="5">The sequence shown here is derived from an EMBL/GenBank/DDBJ whole genome shotgun (WGS) entry which is preliminary data.</text>
</comment>
<evidence type="ECO:0000256" key="1">
    <source>
        <dbReference type="ARBA" id="ARBA00022448"/>
    </source>
</evidence>
<dbReference type="GO" id="GO:0005524">
    <property type="term" value="F:ATP binding"/>
    <property type="evidence" value="ECO:0007669"/>
    <property type="project" value="UniProtKB-KW"/>
</dbReference>
<evidence type="ECO:0000313" key="5">
    <source>
        <dbReference type="EMBL" id="MFC3975228.1"/>
    </source>
</evidence>
<feature type="domain" description="ABC transporter" evidence="4">
    <location>
        <begin position="21"/>
        <end position="157"/>
    </location>
</feature>
<sequence>MIEIKKLEINLKEYKVVAENIHIIENEKVLITAKNNSGKSIFLLGLTGLIKTTSRDIIFFDTHCKQNLWQNFTGMYYDQSSLIPYLTPHEYFMMCGNLKGLPKGLTKTNYERYSDYLFLPKNEKKYIKELSLGTQKKIGLIATLLGNNKIILWDEPFTNLDDESCQSLALLIENELKDITILLTSPNVELPYEKSTSKLLIKEGIVKKM</sequence>
<accession>A0ABV8EIL3</accession>
<name>A0ABV8EIL3_9BACT</name>
<keyword evidence="3 5" id="KW-0067">ATP-binding</keyword>
<protein>
    <submittedName>
        <fullName evidence="5">ATP-binding cassette domain-containing protein</fullName>
    </submittedName>
</protein>
<evidence type="ECO:0000256" key="3">
    <source>
        <dbReference type="ARBA" id="ARBA00022840"/>
    </source>
</evidence>
<keyword evidence="1" id="KW-0813">Transport</keyword>
<evidence type="ECO:0000259" key="4">
    <source>
        <dbReference type="Pfam" id="PF00005"/>
    </source>
</evidence>
<reference evidence="6" key="1">
    <citation type="journal article" date="2019" name="Int. J. Syst. Evol. Microbiol.">
        <title>The Global Catalogue of Microorganisms (GCM) 10K type strain sequencing project: providing services to taxonomists for standard genome sequencing and annotation.</title>
        <authorList>
            <consortium name="The Broad Institute Genomics Platform"/>
            <consortium name="The Broad Institute Genome Sequencing Center for Infectious Disease"/>
            <person name="Wu L."/>
            <person name="Ma J."/>
        </authorList>
    </citation>
    <scope>NUCLEOTIDE SEQUENCE [LARGE SCALE GENOMIC DNA]</scope>
    <source>
        <strain evidence="6">CECT 8551</strain>
    </source>
</reference>
<dbReference type="InterPro" id="IPR027417">
    <property type="entry name" value="P-loop_NTPase"/>
</dbReference>
<dbReference type="Proteomes" id="UP001595766">
    <property type="component" value="Unassembled WGS sequence"/>
</dbReference>
<dbReference type="PANTHER" id="PTHR42939:SF1">
    <property type="entry name" value="ABC TRANSPORTER ATP-BINDING PROTEIN ALBC-RELATED"/>
    <property type="match status" value="1"/>
</dbReference>
<dbReference type="InterPro" id="IPR003439">
    <property type="entry name" value="ABC_transporter-like_ATP-bd"/>
</dbReference>
<dbReference type="SUPFAM" id="SSF52540">
    <property type="entry name" value="P-loop containing nucleoside triphosphate hydrolases"/>
    <property type="match status" value="1"/>
</dbReference>
<evidence type="ECO:0000313" key="6">
    <source>
        <dbReference type="Proteomes" id="UP001595766"/>
    </source>
</evidence>
<keyword evidence="2" id="KW-0547">Nucleotide-binding</keyword>
<organism evidence="5 6">
    <name type="scientific">Belliella kenyensis</name>
    <dbReference type="NCBI Taxonomy" id="1472724"/>
    <lineage>
        <taxon>Bacteria</taxon>
        <taxon>Pseudomonadati</taxon>
        <taxon>Bacteroidota</taxon>
        <taxon>Cytophagia</taxon>
        <taxon>Cytophagales</taxon>
        <taxon>Cyclobacteriaceae</taxon>
        <taxon>Belliella</taxon>
    </lineage>
</organism>
<dbReference type="Gene3D" id="3.40.50.300">
    <property type="entry name" value="P-loop containing nucleotide triphosphate hydrolases"/>
    <property type="match status" value="1"/>
</dbReference>
<evidence type="ECO:0000256" key="2">
    <source>
        <dbReference type="ARBA" id="ARBA00022741"/>
    </source>
</evidence>
<dbReference type="InterPro" id="IPR051782">
    <property type="entry name" value="ABC_Transporter_VariousFunc"/>
</dbReference>
<proteinExistence type="predicted"/>
<dbReference type="Pfam" id="PF00005">
    <property type="entry name" value="ABC_tran"/>
    <property type="match status" value="1"/>
</dbReference>
<keyword evidence="6" id="KW-1185">Reference proteome</keyword>
<dbReference type="RefSeq" id="WP_241292143.1">
    <property type="nucleotide sequence ID" value="NZ_JAKZGR010000003.1"/>
</dbReference>
<dbReference type="PANTHER" id="PTHR42939">
    <property type="entry name" value="ABC TRANSPORTER ATP-BINDING PROTEIN ALBC-RELATED"/>
    <property type="match status" value="1"/>
</dbReference>
<gene>
    <name evidence="5" type="ORF">ACFOUP_02445</name>
</gene>